<evidence type="ECO:0000313" key="1">
    <source>
        <dbReference type="EMBL" id="MBD3709852.1"/>
    </source>
</evidence>
<dbReference type="AlphaFoldDB" id="A0A927DRA5"/>
<dbReference type="Proteomes" id="UP000616340">
    <property type="component" value="Unassembled WGS sequence"/>
</dbReference>
<evidence type="ECO:0000313" key="2">
    <source>
        <dbReference type="Proteomes" id="UP000616340"/>
    </source>
</evidence>
<protein>
    <submittedName>
        <fullName evidence="1">Uncharacterized protein</fullName>
    </submittedName>
</protein>
<gene>
    <name evidence="1" type="ORF">IE996_27135</name>
</gene>
<proteinExistence type="predicted"/>
<sequence length="101" mass="10984">MFSVHGVEYAAAIGSGATTENSFPGQIRKKLCILDRRTFFCERLPNFAHRNHLWPRGAGENNLLPVVTESAPIGWCEGHKKTGAIGRRLVNSAGVKSPPAL</sequence>
<reference evidence="1" key="1">
    <citation type="submission" date="2020-07" db="EMBL/GenBank/DDBJ databases">
        <title>Clinical and genomic characterization of carbapenemase-producing Enterobacterales causing secondary infections during the COVID-19 crisis at a New York City hospital.</title>
        <authorList>
            <person name="Gomez-Simmonds A."/>
            <person name="Annavajhala M.K."/>
            <person name="Uhlemann A.-C."/>
        </authorList>
    </citation>
    <scope>NUCLEOTIDE SEQUENCE</scope>
    <source>
        <strain evidence="1">NK1677</strain>
    </source>
</reference>
<dbReference type="EMBL" id="JACXTN010000001">
    <property type="protein sequence ID" value="MBD3709852.1"/>
    <property type="molecule type" value="Genomic_DNA"/>
</dbReference>
<name>A0A927DRA5_KLEPN</name>
<comment type="caution">
    <text evidence="1">The sequence shown here is derived from an EMBL/GenBank/DDBJ whole genome shotgun (WGS) entry which is preliminary data.</text>
</comment>
<accession>A0A927DRA5</accession>
<organism evidence="1 2">
    <name type="scientific">Klebsiella pneumoniae</name>
    <dbReference type="NCBI Taxonomy" id="573"/>
    <lineage>
        <taxon>Bacteria</taxon>
        <taxon>Pseudomonadati</taxon>
        <taxon>Pseudomonadota</taxon>
        <taxon>Gammaproteobacteria</taxon>
        <taxon>Enterobacterales</taxon>
        <taxon>Enterobacteriaceae</taxon>
        <taxon>Klebsiella/Raoultella group</taxon>
        <taxon>Klebsiella</taxon>
        <taxon>Klebsiella pneumoniae complex</taxon>
    </lineage>
</organism>